<dbReference type="Pfam" id="PF21122">
    <property type="entry name" value="KA1_BRSK"/>
    <property type="match status" value="1"/>
</dbReference>
<dbReference type="EMBL" id="JAHDVG010000469">
    <property type="protein sequence ID" value="KAH1180984.1"/>
    <property type="molecule type" value="Genomic_DNA"/>
</dbReference>
<evidence type="ECO:0000313" key="3">
    <source>
        <dbReference type="Proteomes" id="UP000827986"/>
    </source>
</evidence>
<dbReference type="Proteomes" id="UP000827986">
    <property type="component" value="Unassembled WGS sequence"/>
</dbReference>
<feature type="region of interest" description="Disordered" evidence="1">
    <location>
        <begin position="366"/>
        <end position="391"/>
    </location>
</feature>
<feature type="region of interest" description="Disordered" evidence="1">
    <location>
        <begin position="599"/>
        <end position="781"/>
    </location>
</feature>
<dbReference type="AlphaFoldDB" id="A0A9D3XG99"/>
<proteinExistence type="predicted"/>
<name>A0A9D3XG99_9SAUR</name>
<feature type="compositionally biased region" description="Basic residues" evidence="1">
    <location>
        <begin position="380"/>
        <end position="391"/>
    </location>
</feature>
<dbReference type="GO" id="GO:0042799">
    <property type="term" value="F:histone H4K20 methyltransferase activity"/>
    <property type="evidence" value="ECO:0007669"/>
    <property type="project" value="TreeGrafter"/>
</dbReference>
<comment type="caution">
    <text evidence="2">The sequence shown here is derived from an EMBL/GenBank/DDBJ whole genome shotgun (WGS) entry which is preliminary data.</text>
</comment>
<accession>A0A9D3XG99</accession>
<feature type="compositionally biased region" description="Pro residues" evidence="1">
    <location>
        <begin position="218"/>
        <end position="265"/>
    </location>
</feature>
<feature type="compositionally biased region" description="Pro residues" evidence="1">
    <location>
        <begin position="274"/>
        <end position="302"/>
    </location>
</feature>
<protein>
    <submittedName>
        <fullName evidence="2">Uncharacterized protein</fullName>
    </submittedName>
</protein>
<evidence type="ECO:0000256" key="1">
    <source>
        <dbReference type="SAM" id="MobiDB-lite"/>
    </source>
</evidence>
<gene>
    <name evidence="2" type="ORF">KIL84_001918</name>
</gene>
<feature type="compositionally biased region" description="Pro residues" evidence="1">
    <location>
        <begin position="340"/>
        <end position="349"/>
    </location>
</feature>
<dbReference type="PANTHER" id="PTHR12977">
    <property type="entry name" value="SUPPRESSOR OF VARIEGATION 4-20-RELATED"/>
    <property type="match status" value="1"/>
</dbReference>
<keyword evidence="3" id="KW-1185">Reference proteome</keyword>
<feature type="region of interest" description="Disordered" evidence="1">
    <location>
        <begin position="212"/>
        <end position="354"/>
    </location>
</feature>
<sequence length="836" mass="86673">MSSLTPESSPELAKKSWFGNFISLEKEELIFVVIRDKPLSSVKADIVHAFLSIPSLSHSVLSQTSFRAEYRASGGPAVFQKPVRFQVDIGASEGGAAPKDSGVFSVSFTLISGPSRRFKRVVETIQAQLLSSHDQPSVQALAGRAAPLTRPPTPGRRKNDKLELLVGCIAELTEPDESLLRAGENDFSIMYSTRKQCAQLWLGPAAFINHGAGGSSPRPGPGLLPRPGPGLLPRPGPGLLPPARPGPGLLPPARPGPGLLPPARPGPALGSSPRPGPARPWAPPPGPPRPGPGLLPPAPPGPALGSSPRPGPALGSSPRPGPALGSSPRPGPALGSSPRPWAPPPAPDPQPRKKYLLRETDGRLQRWKGRVCKQGQQQSLRRRRRARRRRERGCASRLRALCRGPAASLAALGAGPVQDLRIPLHDCVACRAAGGAGCRLRRPLWVTLPWWRPRARQPGSAPAGAVGLRRSLRRRRRAQRDNSCCCTAAGLGVLWPTPPGPTHMELGGRLPRGLAGQGSGAQSPLAGGLHGVRAAGSCLRQGLRETRPCPRPSGGVLELRAGVTGPPSGALKLCARDTQLRAGDSGPPGGALELRAGDTQLHAGDSGPPAGDTQLRAGDSGPPGGALELRAGDSGPPGGALELRAGDTRLRAGDSGPPGGALELRAGDSGPPGGGLELRAGDSGPPGGGTQLHAGDSGPPGGALELCAGGTQLHAGDSGPPGGGLELRAPAPQPPSQLVCRTRSMARRQAKATPPARPHPPTLSRRRPASQAPPGRDDPKLSLYAHVRLEPVRPRRAEQEPKRTVTFHPFAPPKRLRLVVSHGSIALDVASSEESA</sequence>
<evidence type="ECO:0000313" key="2">
    <source>
        <dbReference type="EMBL" id="KAH1180984.1"/>
    </source>
</evidence>
<dbReference type="GO" id="GO:0005634">
    <property type="term" value="C:nucleus"/>
    <property type="evidence" value="ECO:0007669"/>
    <property type="project" value="TreeGrafter"/>
</dbReference>
<dbReference type="InterPro" id="IPR046341">
    <property type="entry name" value="SET_dom_sf"/>
</dbReference>
<dbReference type="PANTHER" id="PTHR12977:SF11">
    <property type="entry name" value="HISTONE-LYSINE N-METHYLTRANSFERASE KMT5C"/>
    <property type="match status" value="1"/>
</dbReference>
<reference evidence="2" key="1">
    <citation type="submission" date="2021-09" db="EMBL/GenBank/DDBJ databases">
        <title>The genome of Mauremys mutica provides insights into the evolution of semi-aquatic lifestyle.</title>
        <authorList>
            <person name="Gong S."/>
            <person name="Gao Y."/>
        </authorList>
    </citation>
    <scope>NUCLEOTIDE SEQUENCE</scope>
    <source>
        <strain evidence="2">MM-2020</strain>
        <tissue evidence="2">Muscle</tissue>
    </source>
</reference>
<organism evidence="2 3">
    <name type="scientific">Mauremys mutica</name>
    <name type="common">yellowpond turtle</name>
    <dbReference type="NCBI Taxonomy" id="74926"/>
    <lineage>
        <taxon>Eukaryota</taxon>
        <taxon>Metazoa</taxon>
        <taxon>Chordata</taxon>
        <taxon>Craniata</taxon>
        <taxon>Vertebrata</taxon>
        <taxon>Euteleostomi</taxon>
        <taxon>Archelosauria</taxon>
        <taxon>Testudinata</taxon>
        <taxon>Testudines</taxon>
        <taxon>Cryptodira</taxon>
        <taxon>Durocryptodira</taxon>
        <taxon>Testudinoidea</taxon>
        <taxon>Geoemydidae</taxon>
        <taxon>Geoemydinae</taxon>
        <taxon>Mauremys</taxon>
    </lineage>
</organism>
<dbReference type="Gene3D" id="2.170.270.10">
    <property type="entry name" value="SET domain"/>
    <property type="match status" value="1"/>
</dbReference>
<dbReference type="InterPro" id="IPR039977">
    <property type="entry name" value="Suv4-20/Set9"/>
</dbReference>